<comment type="caution">
    <text evidence="3">The sequence shown here is derived from an EMBL/GenBank/DDBJ whole genome shotgun (WGS) entry which is preliminary data.</text>
</comment>
<feature type="transmembrane region" description="Helical" evidence="2">
    <location>
        <begin position="6"/>
        <end position="27"/>
    </location>
</feature>
<dbReference type="OrthoDB" id="9807941at2"/>
<feature type="compositionally biased region" description="Pro residues" evidence="1">
    <location>
        <begin position="77"/>
        <end position="93"/>
    </location>
</feature>
<dbReference type="AlphaFoldDB" id="A0A5C6UKE3"/>
<dbReference type="Proteomes" id="UP000321129">
    <property type="component" value="Unassembled WGS sequence"/>
</dbReference>
<reference evidence="3 4" key="1">
    <citation type="submission" date="2019-08" db="EMBL/GenBank/DDBJ databases">
        <title>Sphingorhabdus soil sp. nov., isolated from arctic soil.</title>
        <authorList>
            <person name="Liu Y."/>
        </authorList>
    </citation>
    <scope>NUCLEOTIDE SEQUENCE [LARGE SCALE GENOMIC DNA]</scope>
    <source>
        <strain evidence="3 4">D-2Q-5-6</strain>
    </source>
</reference>
<proteinExistence type="predicted"/>
<feature type="region of interest" description="Disordered" evidence="1">
    <location>
        <begin position="34"/>
        <end position="93"/>
    </location>
</feature>
<dbReference type="EMBL" id="VOPY01000001">
    <property type="protein sequence ID" value="TXC73543.1"/>
    <property type="molecule type" value="Genomic_DNA"/>
</dbReference>
<keyword evidence="2" id="KW-1133">Transmembrane helix</keyword>
<name>A0A5C6UKE3_9SPHN</name>
<evidence type="ECO:0000313" key="3">
    <source>
        <dbReference type="EMBL" id="TXC73543.1"/>
    </source>
</evidence>
<feature type="compositionally biased region" description="Basic and acidic residues" evidence="1">
    <location>
        <begin position="34"/>
        <end position="52"/>
    </location>
</feature>
<evidence type="ECO:0000256" key="1">
    <source>
        <dbReference type="SAM" id="MobiDB-lite"/>
    </source>
</evidence>
<evidence type="ECO:0000313" key="4">
    <source>
        <dbReference type="Proteomes" id="UP000321129"/>
    </source>
</evidence>
<dbReference type="RefSeq" id="WP_147121380.1">
    <property type="nucleotide sequence ID" value="NZ_VOPY01000001.1"/>
</dbReference>
<dbReference type="Gene3D" id="1.10.150.20">
    <property type="entry name" value="5' to 3' exonuclease, C-terminal subdomain"/>
    <property type="match status" value="1"/>
</dbReference>
<sequence length="182" mass="19312">MADILNQYWIVLVIALLLVLAAVVFFVPRRDPRAGRVASDEPRAPLEPRKPDIVAAKRNAFADPPAPSPAERIQPTTAPPPTIDPLPAAPDPVPAAAPTAEVGGDDLSVMKGVGPKLVARLAALGVTRFDQIAAWSEADIDRIDGEIGNFAGRIRRDDWTQQARLLAAGDRAGFEAKFGALG</sequence>
<keyword evidence="2" id="KW-0472">Membrane</keyword>
<evidence type="ECO:0000256" key="2">
    <source>
        <dbReference type="SAM" id="Phobius"/>
    </source>
</evidence>
<accession>A0A5C6UKE3</accession>
<keyword evidence="4" id="KW-1185">Reference proteome</keyword>
<organism evidence="3 4">
    <name type="scientific">Flavisphingopyxis soli</name>
    <dbReference type="NCBI Taxonomy" id="2601267"/>
    <lineage>
        <taxon>Bacteria</taxon>
        <taxon>Pseudomonadati</taxon>
        <taxon>Pseudomonadota</taxon>
        <taxon>Alphaproteobacteria</taxon>
        <taxon>Sphingomonadales</taxon>
        <taxon>Sphingopyxidaceae</taxon>
        <taxon>Flavisphingopyxis</taxon>
    </lineage>
</organism>
<protein>
    <submittedName>
        <fullName evidence="3">Uncharacterized protein</fullName>
    </submittedName>
</protein>
<keyword evidence="2" id="KW-0812">Transmembrane</keyword>
<gene>
    <name evidence="3" type="ORF">FSZ31_01995</name>
</gene>